<dbReference type="EMBL" id="CP001878">
    <property type="protein sequence ID" value="ADC49107.1"/>
    <property type="molecule type" value="Genomic_DNA"/>
</dbReference>
<evidence type="ECO:0000313" key="2">
    <source>
        <dbReference type="EMBL" id="ADC49107.1"/>
    </source>
</evidence>
<dbReference type="AlphaFoldDB" id="D3FY84"/>
<dbReference type="HOGENOM" id="CLU_3380568_0_0_9"/>
<keyword evidence="3" id="KW-1185">Reference proteome</keyword>
<name>D3FY84_ALKPO</name>
<reference evidence="2 3" key="1">
    <citation type="journal article" date="2011" name="Environ. Microbiol.">
        <title>Genome of alkaliphilic Bacillus pseudofirmus OF4 reveals adaptations that support the ability to grow in an external pH range from 7.5 to 11.4.</title>
        <authorList>
            <person name="Janto B."/>
            <person name="Ahmed A."/>
            <person name="Ito M."/>
            <person name="Liu J."/>
            <person name="Hicks D.B."/>
            <person name="Pagni S."/>
            <person name="Fackelmayer O.J."/>
            <person name="Smith T.A."/>
            <person name="Earl J."/>
            <person name="Elbourne L.D."/>
            <person name="Hassan K."/>
            <person name="Paulsen I.T."/>
            <person name="Kolsto A.B."/>
            <person name="Tourasse N.J."/>
            <person name="Ehrlich G.D."/>
            <person name="Boissy R."/>
            <person name="Ivey D.M."/>
            <person name="Li G."/>
            <person name="Xue Y."/>
            <person name="Ma Y."/>
            <person name="Hu F.Z."/>
            <person name="Krulwich T.A."/>
        </authorList>
    </citation>
    <scope>NUCLEOTIDE SEQUENCE [LARGE SCALE GENOMIC DNA]</scope>
    <source>
        <strain evidence="3">ATCC BAA-2126 / JCM 17055 / OF4</strain>
    </source>
</reference>
<feature type="transmembrane region" description="Helical" evidence="1">
    <location>
        <begin position="7"/>
        <end position="27"/>
    </location>
</feature>
<dbReference type="KEGG" id="bpf:BpOF4_05225"/>
<evidence type="ECO:0000313" key="3">
    <source>
        <dbReference type="Proteomes" id="UP000001544"/>
    </source>
</evidence>
<organism evidence="2 3">
    <name type="scientific">Alkalihalophilus pseudofirmus (strain ATCC BAA-2126 / JCM 17055 / OF4)</name>
    <name type="common">Bacillus pseudofirmus</name>
    <dbReference type="NCBI Taxonomy" id="398511"/>
    <lineage>
        <taxon>Bacteria</taxon>
        <taxon>Bacillati</taxon>
        <taxon>Bacillota</taxon>
        <taxon>Bacilli</taxon>
        <taxon>Bacillales</taxon>
        <taxon>Bacillaceae</taxon>
        <taxon>Alkalihalophilus</taxon>
    </lineage>
</organism>
<accession>D3FY84</accession>
<keyword evidence="1" id="KW-0812">Transmembrane</keyword>
<proteinExistence type="predicted"/>
<dbReference type="Proteomes" id="UP000001544">
    <property type="component" value="Chromosome"/>
</dbReference>
<protein>
    <submittedName>
        <fullName evidence="2">Uncharacterized protein</fullName>
    </submittedName>
</protein>
<keyword evidence="1" id="KW-0472">Membrane</keyword>
<keyword evidence="1" id="KW-1133">Transmembrane helix</keyword>
<evidence type="ECO:0000256" key="1">
    <source>
        <dbReference type="SAM" id="Phobius"/>
    </source>
</evidence>
<sequence length="33" mass="4051">MIYQQKIAYQIIANWYAILIPIFILYLKTMFLL</sequence>
<gene>
    <name evidence="2" type="ordered locus">BpOF4_05225</name>
</gene>